<dbReference type="AlphaFoldDB" id="A0A0F9VUH5"/>
<name>A0A0F9VUH5_9ZZZZ</name>
<sequence>MSETTVTGDNGFMTITKSLFEHEKRQQFEAGWREGVEDAAQELENNYEQYVPCDPSQTAKDLREQLLVIEGPPAAQPADEGKPLKQLRLEGVVSFDWGGEDGGGEIKIGEWGLICEILKLFKSGVKVTIAIMDETFDGELFADVGCGGYSEWTPGDPAELKVGPHNIFYELRRFEGKKVTVVVAEGPVNLLAEEGKP</sequence>
<reference evidence="1" key="1">
    <citation type="journal article" date="2015" name="Nature">
        <title>Complex archaea that bridge the gap between prokaryotes and eukaryotes.</title>
        <authorList>
            <person name="Spang A."/>
            <person name="Saw J.H."/>
            <person name="Jorgensen S.L."/>
            <person name="Zaremba-Niedzwiedzka K."/>
            <person name="Martijn J."/>
            <person name="Lind A.E."/>
            <person name="van Eijk R."/>
            <person name="Schleper C."/>
            <person name="Guy L."/>
            <person name="Ettema T.J."/>
        </authorList>
    </citation>
    <scope>NUCLEOTIDE SEQUENCE</scope>
</reference>
<comment type="caution">
    <text evidence="1">The sequence shown here is derived from an EMBL/GenBank/DDBJ whole genome shotgun (WGS) entry which is preliminary data.</text>
</comment>
<organism evidence="1">
    <name type="scientific">marine sediment metagenome</name>
    <dbReference type="NCBI Taxonomy" id="412755"/>
    <lineage>
        <taxon>unclassified sequences</taxon>
        <taxon>metagenomes</taxon>
        <taxon>ecological metagenomes</taxon>
    </lineage>
</organism>
<proteinExistence type="predicted"/>
<protein>
    <submittedName>
        <fullName evidence="1">Uncharacterized protein</fullName>
    </submittedName>
</protein>
<evidence type="ECO:0000313" key="1">
    <source>
        <dbReference type="EMBL" id="KKN69383.1"/>
    </source>
</evidence>
<dbReference type="EMBL" id="LAZR01000427">
    <property type="protein sequence ID" value="KKN69383.1"/>
    <property type="molecule type" value="Genomic_DNA"/>
</dbReference>
<gene>
    <name evidence="1" type="ORF">LCGC14_0441100</name>
</gene>
<accession>A0A0F9VUH5</accession>